<reference evidence="1 2" key="1">
    <citation type="submission" date="2015-01" db="EMBL/GenBank/DDBJ databases">
        <title>Evolution of Trichinella species and genotypes.</title>
        <authorList>
            <person name="Korhonen P.K."/>
            <person name="Edoardo P."/>
            <person name="Giuseppe L.R."/>
            <person name="Gasser R.B."/>
        </authorList>
    </citation>
    <scope>NUCLEOTIDE SEQUENCE [LARGE SCALE GENOMIC DNA]</scope>
    <source>
        <strain evidence="1">ISS37</strain>
    </source>
</reference>
<comment type="caution">
    <text evidence="1">The sequence shown here is derived from an EMBL/GenBank/DDBJ whole genome shotgun (WGS) entry which is preliminary data.</text>
</comment>
<sequence length="91" mass="10182">MCWTRTSSRYSASRTRIEGNWKESRHRCIRLPDGTTTTGVPTAKGRTIPMERSTCGKLAEEPTSQTFLDFLAEQAQRAVDSERSTRGGKTS</sequence>
<keyword evidence="2" id="KW-1185">Reference proteome</keyword>
<evidence type="ECO:0000313" key="2">
    <source>
        <dbReference type="Proteomes" id="UP000054630"/>
    </source>
</evidence>
<name>A0A0V0SLC8_9BILA</name>
<dbReference type="EMBL" id="JYDL01000002">
    <property type="protein sequence ID" value="KRX27613.1"/>
    <property type="molecule type" value="Genomic_DNA"/>
</dbReference>
<dbReference type="OrthoDB" id="7444419at2759"/>
<proteinExistence type="predicted"/>
<gene>
    <name evidence="1" type="ORF">T07_4413</name>
</gene>
<dbReference type="STRING" id="6336.A0A0V0SLC8"/>
<protein>
    <submittedName>
        <fullName evidence="1">Uncharacterized protein</fullName>
    </submittedName>
</protein>
<dbReference type="Proteomes" id="UP000054630">
    <property type="component" value="Unassembled WGS sequence"/>
</dbReference>
<accession>A0A0V0SLC8</accession>
<evidence type="ECO:0000313" key="1">
    <source>
        <dbReference type="EMBL" id="KRX27613.1"/>
    </source>
</evidence>
<organism evidence="1 2">
    <name type="scientific">Trichinella nelsoni</name>
    <dbReference type="NCBI Taxonomy" id="6336"/>
    <lineage>
        <taxon>Eukaryota</taxon>
        <taxon>Metazoa</taxon>
        <taxon>Ecdysozoa</taxon>
        <taxon>Nematoda</taxon>
        <taxon>Enoplea</taxon>
        <taxon>Dorylaimia</taxon>
        <taxon>Trichinellida</taxon>
        <taxon>Trichinellidae</taxon>
        <taxon>Trichinella</taxon>
    </lineage>
</organism>
<dbReference type="AlphaFoldDB" id="A0A0V0SLC8"/>